<dbReference type="SMART" id="SM00647">
    <property type="entry name" value="IBR"/>
    <property type="match status" value="2"/>
</dbReference>
<evidence type="ECO:0000256" key="7">
    <source>
        <dbReference type="ARBA" id="ARBA00022679"/>
    </source>
</evidence>
<sequence length="225" mass="25444">MQHIRQRFASIFPSLVPVNPPHQAKATCNICLDDDVNANQMFSVDRCHHRFCYECVKQHIEMWQQRIKEDSIPGTKRIYCPNPRCSALISVNKLCKSTKEAQVRKNCYKCGELFCINCKVPWHSNLSCNDYKRLGPNPTTDDLKFQALANQNLWRQCRNCRYMIDELSEGCISVTCRCGQNFCYQCGAKAGGCHHGHVVPPRARLPPHPPSPPPTSAPASARDGA</sequence>
<evidence type="ECO:0000256" key="10">
    <source>
        <dbReference type="ARBA" id="ARBA00022771"/>
    </source>
</evidence>
<evidence type="ECO:0000256" key="12">
    <source>
        <dbReference type="ARBA" id="ARBA00022833"/>
    </source>
</evidence>
<keyword evidence="10 13" id="KW-0863">Zinc-finger</keyword>
<dbReference type="InterPro" id="IPR002867">
    <property type="entry name" value="IBR_dom"/>
</dbReference>
<evidence type="ECO:0000256" key="1">
    <source>
        <dbReference type="ARBA" id="ARBA00001798"/>
    </source>
</evidence>
<protein>
    <recommendedName>
        <fullName evidence="6">RBR-type E3 ubiquitin transferase</fullName>
        <ecNumber evidence="6">2.3.2.31</ecNumber>
    </recommendedName>
</protein>
<dbReference type="HOGENOM" id="CLU_022048_6_0_1"/>
<evidence type="ECO:0000256" key="8">
    <source>
        <dbReference type="ARBA" id="ARBA00022723"/>
    </source>
</evidence>
<dbReference type="PANTHER" id="PTHR11685">
    <property type="entry name" value="RBR FAMILY RING FINGER AND IBR DOMAIN-CONTAINING"/>
    <property type="match status" value="1"/>
</dbReference>
<dbReference type="EC" id="2.3.2.31" evidence="6"/>
<evidence type="ECO:0000259" key="15">
    <source>
        <dbReference type="PROSITE" id="PS50089"/>
    </source>
</evidence>
<keyword evidence="18" id="KW-1185">Reference proteome</keyword>
<comment type="catalytic activity">
    <reaction evidence="1">
        <text>[E2 ubiquitin-conjugating enzyme]-S-ubiquitinyl-L-cysteine + [acceptor protein]-L-lysine = [E2 ubiquitin-conjugating enzyme]-L-cysteine + [acceptor protein]-N(6)-ubiquitinyl-L-lysine.</text>
        <dbReference type="EC" id="2.3.2.31"/>
    </reaction>
</comment>
<keyword evidence="11" id="KW-0833">Ubl conjugation pathway</keyword>
<dbReference type="Gene3D" id="3.30.40.10">
    <property type="entry name" value="Zinc/RING finger domain, C3HC4 (zinc finger)"/>
    <property type="match status" value="1"/>
</dbReference>
<keyword evidence="7" id="KW-0808">Transferase</keyword>
<dbReference type="Gramene" id="scaffold_501418.1">
    <property type="protein sequence ID" value="scaffold_501418.1"/>
    <property type="gene ID" value="scaffold_501418.1"/>
</dbReference>
<dbReference type="eggNOG" id="KOG1812">
    <property type="taxonomic scope" value="Eukaryota"/>
</dbReference>
<dbReference type="EMBL" id="GL348717">
    <property type="protein sequence ID" value="EFH53673.1"/>
    <property type="molecule type" value="Genomic_DNA"/>
</dbReference>
<evidence type="ECO:0000313" key="18">
    <source>
        <dbReference type="Proteomes" id="UP000008694"/>
    </source>
</evidence>
<evidence type="ECO:0000256" key="9">
    <source>
        <dbReference type="ARBA" id="ARBA00022737"/>
    </source>
</evidence>
<dbReference type="UniPathway" id="UPA00143"/>
<dbReference type="SUPFAM" id="SSF57850">
    <property type="entry name" value="RING/U-box"/>
    <property type="match status" value="3"/>
</dbReference>
<comment type="pathway">
    <text evidence="4">Protein modification; protein ubiquitination.</text>
</comment>
<dbReference type="PROSITE" id="PS50089">
    <property type="entry name" value="ZF_RING_2"/>
    <property type="match status" value="1"/>
</dbReference>
<evidence type="ECO:0000256" key="13">
    <source>
        <dbReference type="PROSITE-ProRule" id="PRU00175"/>
    </source>
</evidence>
<feature type="compositionally biased region" description="Pro residues" evidence="14">
    <location>
        <begin position="204"/>
        <end position="216"/>
    </location>
</feature>
<evidence type="ECO:0000256" key="5">
    <source>
        <dbReference type="ARBA" id="ARBA00005884"/>
    </source>
</evidence>
<dbReference type="CDD" id="cd22582">
    <property type="entry name" value="BRcat_RBR_unk"/>
    <property type="match status" value="1"/>
</dbReference>
<keyword evidence="9" id="KW-0677">Repeat</keyword>
<dbReference type="PROSITE" id="PS51873">
    <property type="entry name" value="TRIAD"/>
    <property type="match status" value="1"/>
</dbReference>
<evidence type="ECO:0000256" key="6">
    <source>
        <dbReference type="ARBA" id="ARBA00012251"/>
    </source>
</evidence>
<accession>D7LMN4</accession>
<evidence type="ECO:0000256" key="3">
    <source>
        <dbReference type="ARBA" id="ARBA00003976"/>
    </source>
</evidence>
<dbReference type="GO" id="GO:0016567">
    <property type="term" value="P:protein ubiquitination"/>
    <property type="evidence" value="ECO:0007669"/>
    <property type="project" value="UniProtKB-UniPathway"/>
</dbReference>
<evidence type="ECO:0000256" key="2">
    <source>
        <dbReference type="ARBA" id="ARBA00001947"/>
    </source>
</evidence>
<comment type="cofactor">
    <cofactor evidence="2">
        <name>Zn(2+)</name>
        <dbReference type="ChEBI" id="CHEBI:29105"/>
    </cofactor>
</comment>
<dbReference type="InterPro" id="IPR031127">
    <property type="entry name" value="E3_UB_ligase_RBR"/>
</dbReference>
<keyword evidence="12" id="KW-0862">Zinc</keyword>
<dbReference type="InterPro" id="IPR001841">
    <property type="entry name" value="Znf_RING"/>
</dbReference>
<reference evidence="18" key="1">
    <citation type="journal article" date="2011" name="Nat. Genet.">
        <title>The Arabidopsis lyrata genome sequence and the basis of rapid genome size change.</title>
        <authorList>
            <person name="Hu T.T."/>
            <person name="Pattyn P."/>
            <person name="Bakker E.G."/>
            <person name="Cao J."/>
            <person name="Cheng J.-F."/>
            <person name="Clark R.M."/>
            <person name="Fahlgren N."/>
            <person name="Fawcett J.A."/>
            <person name="Grimwood J."/>
            <person name="Gundlach H."/>
            <person name="Haberer G."/>
            <person name="Hollister J.D."/>
            <person name="Ossowski S."/>
            <person name="Ottilar R.P."/>
            <person name="Salamov A.A."/>
            <person name="Schneeberger K."/>
            <person name="Spannagl M."/>
            <person name="Wang X."/>
            <person name="Yang L."/>
            <person name="Nasrallah M.E."/>
            <person name="Bergelson J."/>
            <person name="Carrington J.C."/>
            <person name="Gaut B.S."/>
            <person name="Schmutz J."/>
            <person name="Mayer K.F.X."/>
            <person name="Van de Peer Y."/>
            <person name="Grigoriev I.V."/>
            <person name="Nordborg M."/>
            <person name="Weigel D."/>
            <person name="Guo Y.-L."/>
        </authorList>
    </citation>
    <scope>NUCLEOTIDE SEQUENCE [LARGE SCALE GENOMIC DNA]</scope>
    <source>
        <strain evidence="18">cv. MN47</strain>
    </source>
</reference>
<feature type="domain" description="RING-type" evidence="15">
    <location>
        <begin position="28"/>
        <end position="84"/>
    </location>
</feature>
<dbReference type="AlphaFoldDB" id="D7LMN4"/>
<dbReference type="InterPro" id="IPR013083">
    <property type="entry name" value="Znf_RING/FYVE/PHD"/>
</dbReference>
<evidence type="ECO:0000256" key="14">
    <source>
        <dbReference type="SAM" id="MobiDB-lite"/>
    </source>
</evidence>
<dbReference type="InterPro" id="IPR017907">
    <property type="entry name" value="Znf_RING_CS"/>
</dbReference>
<keyword evidence="8" id="KW-0479">Metal-binding</keyword>
<name>D7LMN4_ARALL</name>
<dbReference type="Proteomes" id="UP000008694">
    <property type="component" value="Unassembled WGS sequence"/>
</dbReference>
<comment type="similarity">
    <text evidence="5">Belongs to the RBR family. Ariadne subfamily.</text>
</comment>
<feature type="region of interest" description="Disordered" evidence="14">
    <location>
        <begin position="204"/>
        <end position="225"/>
    </location>
</feature>
<evidence type="ECO:0000259" key="16">
    <source>
        <dbReference type="PROSITE" id="PS51873"/>
    </source>
</evidence>
<comment type="function">
    <text evidence="3">Might act as an E3 ubiquitin-protein ligase, or as part of E3 complex, which accepts ubiquitin from specific E2 ubiquitin-conjugating enzymes and then transfers it to substrates.</text>
</comment>
<evidence type="ECO:0000313" key="17">
    <source>
        <dbReference type="EMBL" id="EFH53673.1"/>
    </source>
</evidence>
<dbReference type="Gene3D" id="1.20.120.1750">
    <property type="match status" value="1"/>
</dbReference>
<dbReference type="Pfam" id="PF01485">
    <property type="entry name" value="IBR"/>
    <property type="match status" value="2"/>
</dbReference>
<organism evidence="18">
    <name type="scientific">Arabidopsis lyrata subsp. lyrata</name>
    <name type="common">Lyre-leaved rock-cress</name>
    <dbReference type="NCBI Taxonomy" id="81972"/>
    <lineage>
        <taxon>Eukaryota</taxon>
        <taxon>Viridiplantae</taxon>
        <taxon>Streptophyta</taxon>
        <taxon>Embryophyta</taxon>
        <taxon>Tracheophyta</taxon>
        <taxon>Spermatophyta</taxon>
        <taxon>Magnoliopsida</taxon>
        <taxon>eudicotyledons</taxon>
        <taxon>Gunneridae</taxon>
        <taxon>Pentapetalae</taxon>
        <taxon>rosids</taxon>
        <taxon>malvids</taxon>
        <taxon>Brassicales</taxon>
        <taxon>Brassicaceae</taxon>
        <taxon>Camelineae</taxon>
        <taxon>Arabidopsis</taxon>
    </lineage>
</organism>
<dbReference type="GO" id="GO:0008270">
    <property type="term" value="F:zinc ion binding"/>
    <property type="evidence" value="ECO:0007669"/>
    <property type="project" value="UniProtKB-KW"/>
</dbReference>
<dbReference type="GO" id="GO:0061630">
    <property type="term" value="F:ubiquitin protein ligase activity"/>
    <property type="evidence" value="ECO:0007669"/>
    <property type="project" value="UniProtKB-EC"/>
</dbReference>
<dbReference type="InterPro" id="IPR044066">
    <property type="entry name" value="TRIAD_supradom"/>
</dbReference>
<gene>
    <name evidence="17" type="ORF">ARALYDRAFT_905714</name>
</gene>
<evidence type="ECO:0000256" key="11">
    <source>
        <dbReference type="ARBA" id="ARBA00022786"/>
    </source>
</evidence>
<dbReference type="PROSITE" id="PS00518">
    <property type="entry name" value="ZF_RING_1"/>
    <property type="match status" value="1"/>
</dbReference>
<proteinExistence type="inferred from homology"/>
<feature type="domain" description="RING-type" evidence="16">
    <location>
        <begin position="24"/>
        <end position="205"/>
    </location>
</feature>
<evidence type="ECO:0000256" key="4">
    <source>
        <dbReference type="ARBA" id="ARBA00004906"/>
    </source>
</evidence>